<organism evidence="8 9">
    <name type="scientific">Nothophoma quercina</name>
    <dbReference type="NCBI Taxonomy" id="749835"/>
    <lineage>
        <taxon>Eukaryota</taxon>
        <taxon>Fungi</taxon>
        <taxon>Dikarya</taxon>
        <taxon>Ascomycota</taxon>
        <taxon>Pezizomycotina</taxon>
        <taxon>Dothideomycetes</taxon>
        <taxon>Pleosporomycetidae</taxon>
        <taxon>Pleosporales</taxon>
        <taxon>Pleosporineae</taxon>
        <taxon>Didymellaceae</taxon>
        <taxon>Nothophoma</taxon>
    </lineage>
</organism>
<dbReference type="InterPro" id="IPR045133">
    <property type="entry name" value="IRE1/2-like"/>
</dbReference>
<dbReference type="Proteomes" id="UP001521222">
    <property type="component" value="Unassembled WGS sequence"/>
</dbReference>
<dbReference type="Pfam" id="PF00069">
    <property type="entry name" value="Pkinase"/>
    <property type="match status" value="1"/>
</dbReference>
<dbReference type="Pfam" id="PF06479">
    <property type="entry name" value="Ribonuc_2-5A"/>
    <property type="match status" value="1"/>
</dbReference>
<keyword evidence="2" id="KW-0547">Nucleotide-binding</keyword>
<dbReference type="PANTHER" id="PTHR13954:SF6">
    <property type="entry name" value="NON-SPECIFIC SERINE_THREONINE PROTEIN KINASE"/>
    <property type="match status" value="1"/>
</dbReference>
<feature type="compositionally biased region" description="Basic and acidic residues" evidence="4">
    <location>
        <begin position="562"/>
        <end position="574"/>
    </location>
</feature>
<dbReference type="InterPro" id="IPR000719">
    <property type="entry name" value="Prot_kinase_dom"/>
</dbReference>
<dbReference type="GO" id="GO:0016301">
    <property type="term" value="F:kinase activity"/>
    <property type="evidence" value="ECO:0007669"/>
    <property type="project" value="UniProtKB-KW"/>
</dbReference>
<dbReference type="Gene3D" id="1.10.510.10">
    <property type="entry name" value="Transferase(Phosphotransferase) domain 1"/>
    <property type="match status" value="1"/>
</dbReference>
<dbReference type="SMART" id="SM00220">
    <property type="entry name" value="S_TKc"/>
    <property type="match status" value="1"/>
</dbReference>
<evidence type="ECO:0000256" key="2">
    <source>
        <dbReference type="ARBA" id="ARBA00022741"/>
    </source>
</evidence>
<dbReference type="InterPro" id="IPR011009">
    <property type="entry name" value="Kinase-like_dom_sf"/>
</dbReference>
<keyword evidence="8" id="KW-0418">Kinase</keyword>
<dbReference type="PROSITE" id="PS51392">
    <property type="entry name" value="KEN"/>
    <property type="match status" value="1"/>
</dbReference>
<name>A0ABR3S327_9PLEO</name>
<dbReference type="SMART" id="SM00580">
    <property type="entry name" value="PUG"/>
    <property type="match status" value="1"/>
</dbReference>
<gene>
    <name evidence="8" type="primary">IRE1</name>
    <name evidence="8" type="ORF">SLS59_000669</name>
</gene>
<evidence type="ECO:0000256" key="5">
    <source>
        <dbReference type="SAM" id="SignalP"/>
    </source>
</evidence>
<feature type="region of interest" description="Disordered" evidence="4">
    <location>
        <begin position="552"/>
        <end position="574"/>
    </location>
</feature>
<feature type="compositionally biased region" description="Low complexity" evidence="4">
    <location>
        <begin position="982"/>
        <end position="996"/>
    </location>
</feature>
<feature type="compositionally biased region" description="Basic residues" evidence="4">
    <location>
        <begin position="719"/>
        <end position="735"/>
    </location>
</feature>
<dbReference type="CDD" id="cd13982">
    <property type="entry name" value="STKc_IRE1"/>
    <property type="match status" value="1"/>
</dbReference>
<feature type="region of interest" description="Disordered" evidence="4">
    <location>
        <begin position="974"/>
        <end position="997"/>
    </location>
</feature>
<comment type="caution">
    <text evidence="8">The sequence shown here is derived from an EMBL/GenBank/DDBJ whole genome shotgun (WGS) entry which is preliminary data.</text>
</comment>
<feature type="region of interest" description="Disordered" evidence="4">
    <location>
        <begin position="615"/>
        <end position="744"/>
    </location>
</feature>
<evidence type="ECO:0000256" key="1">
    <source>
        <dbReference type="ARBA" id="ARBA00022729"/>
    </source>
</evidence>
<keyword evidence="1 5" id="KW-0732">Signal</keyword>
<dbReference type="CDD" id="cd09769">
    <property type="entry name" value="Luminal_IRE1"/>
    <property type="match status" value="1"/>
</dbReference>
<accession>A0ABR3S327</accession>
<dbReference type="PROSITE" id="PS50011">
    <property type="entry name" value="PROTEIN_KINASE_DOM"/>
    <property type="match status" value="1"/>
</dbReference>
<feature type="chain" id="PRO_5047129139" evidence="5">
    <location>
        <begin position="32"/>
        <end position="1226"/>
    </location>
</feature>
<feature type="signal peptide" evidence="5">
    <location>
        <begin position="1"/>
        <end position="31"/>
    </location>
</feature>
<reference evidence="8 9" key="1">
    <citation type="submission" date="2024-02" db="EMBL/GenBank/DDBJ databases">
        <title>De novo assembly and annotation of 12 fungi associated with fruit tree decline syndrome in Ontario, Canada.</title>
        <authorList>
            <person name="Sulman M."/>
            <person name="Ellouze W."/>
            <person name="Ilyukhin E."/>
        </authorList>
    </citation>
    <scope>NUCLEOTIDE SEQUENCE [LARGE SCALE GENOMIC DNA]</scope>
    <source>
        <strain evidence="8 9">M97-236</strain>
    </source>
</reference>
<dbReference type="CDD" id="cd10422">
    <property type="entry name" value="RNase_Ire1"/>
    <property type="match status" value="1"/>
</dbReference>
<keyword evidence="8" id="KW-0808">Transferase</keyword>
<evidence type="ECO:0000313" key="8">
    <source>
        <dbReference type="EMBL" id="KAL1611032.1"/>
    </source>
</evidence>
<protein>
    <submittedName>
        <fullName evidence="8">Bifunctional endoribonuclease/protein kinase ire1</fullName>
    </submittedName>
</protein>
<evidence type="ECO:0000259" key="7">
    <source>
        <dbReference type="PROSITE" id="PS51392"/>
    </source>
</evidence>
<dbReference type="PANTHER" id="PTHR13954">
    <property type="entry name" value="IRE1-RELATED"/>
    <property type="match status" value="1"/>
</dbReference>
<dbReference type="InterPro" id="IPR038357">
    <property type="entry name" value="KEN_sf"/>
</dbReference>
<feature type="domain" description="KEN" evidence="7">
    <location>
        <begin position="1089"/>
        <end position="1223"/>
    </location>
</feature>
<dbReference type="SUPFAM" id="SSF56112">
    <property type="entry name" value="Protein kinase-like (PK-like)"/>
    <property type="match status" value="1"/>
</dbReference>
<feature type="compositionally biased region" description="Polar residues" evidence="4">
    <location>
        <begin position="671"/>
        <end position="683"/>
    </location>
</feature>
<evidence type="ECO:0000313" key="9">
    <source>
        <dbReference type="Proteomes" id="UP001521222"/>
    </source>
</evidence>
<sequence length="1226" mass="137036">MPRPRRPPGAGLTLTTLLAFVILGPSILAVAQQQQQPSHSVLAHTIHPNHGKSTHSQESAGHVARRRPNSPVFAQDESALATKVSSAPAIDAVRAPSPYNAAPGALTPSARSLQDWEVEDFVLLATVDGRIHARDRYTGEEIWELTGQPMLETSYNDSKGSNRLQDQPFVWIVEPKEDGALYFLTPGPLPALHRLGLTVKQLANLAPYSSEDPALPVVYNVEKSTFMLVVEAASGKIKKSFSPSGTYSVDDESCAPKGRDYFHAQERECSGSINLGQTQYTISIHNKQTNEHICTIKYAEWAPNNRDRDLQIQYSATMDNQYIYSRFNGEVIALDHNRLGKSRQKPLFRQELPYPVARVFDVARPTNDDSPEPALILLPQPAGKAGLEEMAKHVWLNTTESGAWYALSEQNYPVVTDGAPAASCYMHNELLDWDGPHTLPDQKSLVGVHVLDQKLETPSRYLAIAAPTAYHAEEGQPISRPPETSPMERPMIDPPPRAETMIETRAAAVYTILLCFLVMAGTVSVMKYPPQLDTLKSLFIKSTEPRKVTEPISVPAPTASEPEIRAEPQADTKPEVQVEIQKEDKTEVEPVVKPDDTPEVKAKIEPVVEPTVKPESTAADVPGIVGPVPEPFASSEPVQEAAPETPISQEVKEKKAVTFDIPEDEELEPLSRTTTTEQSSPTEGDSDEATPVPSEKATSATTNGEGVAQDSNAALVTPTKKKKTHRGKRGGRKLNKNQQKEEDDVDRIVDAAKQLDPAPTLHPDEVTMNGDDMQDVSNIKRIGKLTIDQDKLLGNGSGGTFVFEGKWNDRQVAIKRMLPQYFGLAEQEVKLLQESDLHPNVIRYFDDEKDENFLYIAVEMCQASLFDLFRDGRPGEDLTDPQRRLVNEINRDVQRALYQLANGLNHLHSLRIIHRDIKPQNILIAYPQRTQNKGPRLVISDFGLCKTLPDNVSTLIGTTGNAGTVGWKAPELISQPRDVDRGSSTGYSRDSSTSTDPVAQGVKRAVDIFSLGCVFYYVLTNGCHPFDDEEGWMQMREYNIKKEKANLEGLRLGDDSEEPYWLIQWMLKTRPEDRPTALQVMNHPFFWNAEKRLNFLCDCSDHWEREPRDPPSHHLSILEDWAEEILDNKMNFLAKLDKAFIDSLGKQRKYTGDRILDLLRALRNKKNHYEDMDENVKAKVGPLPYGYLRYWTTKFPTLLMSCYEAVQQCGLQDAPRFKPYFEGQTM</sequence>
<dbReference type="EMBL" id="JAKIXB020000002">
    <property type="protein sequence ID" value="KAL1611032.1"/>
    <property type="molecule type" value="Genomic_DNA"/>
</dbReference>
<evidence type="ECO:0000259" key="6">
    <source>
        <dbReference type="PROSITE" id="PS50011"/>
    </source>
</evidence>
<proteinExistence type="predicted"/>
<feature type="domain" description="Protein kinase" evidence="6">
    <location>
        <begin position="787"/>
        <end position="1086"/>
    </location>
</feature>
<keyword evidence="9" id="KW-1185">Reference proteome</keyword>
<evidence type="ECO:0000256" key="3">
    <source>
        <dbReference type="ARBA" id="ARBA00022840"/>
    </source>
</evidence>
<dbReference type="Gene3D" id="3.30.200.20">
    <property type="entry name" value="Phosphorylase Kinase, domain 1"/>
    <property type="match status" value="1"/>
</dbReference>
<feature type="region of interest" description="Disordered" evidence="4">
    <location>
        <begin position="45"/>
        <end position="67"/>
    </location>
</feature>
<dbReference type="PROSITE" id="PS00108">
    <property type="entry name" value="PROTEIN_KINASE_ST"/>
    <property type="match status" value="1"/>
</dbReference>
<dbReference type="InterPro" id="IPR010513">
    <property type="entry name" value="KEN_dom"/>
</dbReference>
<feature type="compositionally biased region" description="Polar residues" evidence="4">
    <location>
        <begin position="696"/>
        <end position="714"/>
    </location>
</feature>
<evidence type="ECO:0000256" key="4">
    <source>
        <dbReference type="SAM" id="MobiDB-lite"/>
    </source>
</evidence>
<dbReference type="InterPro" id="IPR008271">
    <property type="entry name" value="Ser/Thr_kinase_AS"/>
</dbReference>
<dbReference type="Gene3D" id="1.20.1440.180">
    <property type="entry name" value="KEN domain"/>
    <property type="match status" value="1"/>
</dbReference>
<keyword evidence="3" id="KW-0067">ATP-binding</keyword>